<dbReference type="AlphaFoldDB" id="D0WIS5"/>
<dbReference type="InterPro" id="IPR025877">
    <property type="entry name" value="MobA-like_NTP_Trfase"/>
</dbReference>
<accession>D0WIS5</accession>
<dbReference type="HOGENOM" id="CLU_467602_0_0_11"/>
<gene>
    <name evidence="5" type="ORF">HMPREF0762_01750</name>
</gene>
<dbReference type="CDD" id="cd05151">
    <property type="entry name" value="ChoK-like"/>
    <property type="match status" value="1"/>
</dbReference>
<dbReference type="InterPro" id="IPR002575">
    <property type="entry name" value="Aminoglycoside_PTrfase"/>
</dbReference>
<organism evidence="5 6">
    <name type="scientific">Slackia exigua (strain ATCC 700122 / DSM 15923 / CIP 105133 / JCM 11022 / KCTC 5966 / S-7)</name>
    <dbReference type="NCBI Taxonomy" id="649764"/>
    <lineage>
        <taxon>Bacteria</taxon>
        <taxon>Bacillati</taxon>
        <taxon>Actinomycetota</taxon>
        <taxon>Coriobacteriia</taxon>
        <taxon>Eggerthellales</taxon>
        <taxon>Eggerthellaceae</taxon>
        <taxon>Slackia</taxon>
    </lineage>
</organism>
<dbReference type="PANTHER" id="PTHR43584">
    <property type="entry name" value="NUCLEOTIDYL TRANSFERASE"/>
    <property type="match status" value="1"/>
</dbReference>
<dbReference type="InterPro" id="IPR050065">
    <property type="entry name" value="GlmU-like"/>
</dbReference>
<feature type="domain" description="MobA-like NTP transferase" evidence="4">
    <location>
        <begin position="352"/>
        <end position="461"/>
    </location>
</feature>
<dbReference type="CDD" id="cd02523">
    <property type="entry name" value="PC_cytidylyltransferase"/>
    <property type="match status" value="1"/>
</dbReference>
<dbReference type="eggNOG" id="COG4750">
    <property type="taxonomic scope" value="Bacteria"/>
</dbReference>
<dbReference type="Pfam" id="PF01636">
    <property type="entry name" value="APH"/>
    <property type="match status" value="1"/>
</dbReference>
<evidence type="ECO:0000313" key="6">
    <source>
        <dbReference type="Proteomes" id="UP000006001"/>
    </source>
</evidence>
<dbReference type="STRING" id="649764.HMPREF0762_01750"/>
<dbReference type="InterPro" id="IPR029044">
    <property type="entry name" value="Nucleotide-diphossugar_trans"/>
</dbReference>
<dbReference type="InterPro" id="IPR011009">
    <property type="entry name" value="Kinase-like_dom_sf"/>
</dbReference>
<proteinExistence type="predicted"/>
<name>D0WIS5_SLAES</name>
<dbReference type="Pfam" id="PF12804">
    <property type="entry name" value="NTP_transf_3"/>
    <property type="match status" value="1"/>
</dbReference>
<sequence>MDTMGDNTTFDAAFLDGIDPRIVERICATLQCDRRDIVDVAPVSAGLTNKSFRFSCAGEAYIYRHPGVGSDALINRTSEAYALGIARKLGLDSTFVHEDPIEGWKISRFIPGCVEFDYGDEAQVDAAMELIRRLHRSGETSPWSLDFHEEALRILDMLEQASYPIPDGFSELRATIDEAAAFLARERGEKVFCHNDFYGPNILVKDGRLQLIDWEYAAMGDYGCDLGNFIAQTPEYSLDDCTRLFDSYFQRPATPAEARHCLACAAVVGFYWYVWSMFQEMQGNPMGEWQDIWRRAAQRFGAQVLPSYRCDPALRARRMSRKEFDRLVARAEAGKASEDELQALEPYRAKRAVLLAAGFGSRLLPITATTPKPLVRVHGVRIIDRLIDALRAVGIEEIYVVRGYLKDEFDQLLPAYPMLRFIDNPLYDSTNNISSAAAAAGCFENAYVFESDLLLANPGLVTKYQFESNYLAIPVPATEDWCFDADEKGSITRIAKGSDKPCWQMVGLSFWTKEDGARLAADIPAVFAQGGDCAQIFWDDVALVHRADAYDVHVRECSFDDIVEIDTFAELQAIDPAYAAEGD</sequence>
<feature type="domain" description="Aminoglycoside phosphotransferase" evidence="3">
    <location>
        <begin position="109"/>
        <end position="233"/>
    </location>
</feature>
<comment type="caution">
    <text evidence="5">The sequence shown here is derived from an EMBL/GenBank/DDBJ whole genome shotgun (WGS) entry which is preliminary data.</text>
</comment>
<dbReference type="SUPFAM" id="SSF56112">
    <property type="entry name" value="Protein kinase-like (PK-like)"/>
    <property type="match status" value="1"/>
</dbReference>
<dbReference type="eggNOG" id="COG0510">
    <property type="taxonomic scope" value="Bacteria"/>
</dbReference>
<dbReference type="GO" id="GO:0016779">
    <property type="term" value="F:nucleotidyltransferase activity"/>
    <property type="evidence" value="ECO:0007669"/>
    <property type="project" value="UniProtKB-KW"/>
</dbReference>
<dbReference type="Proteomes" id="UP000006001">
    <property type="component" value="Unassembled WGS sequence"/>
</dbReference>
<dbReference type="Gene3D" id="3.30.200.20">
    <property type="entry name" value="Phosphorylase Kinase, domain 1"/>
    <property type="match status" value="1"/>
</dbReference>
<keyword evidence="1" id="KW-0808">Transferase</keyword>
<keyword evidence="2" id="KW-0548">Nucleotidyltransferase</keyword>
<dbReference type="Gene3D" id="3.90.550.10">
    <property type="entry name" value="Spore Coat Polysaccharide Biosynthesis Protein SpsA, Chain A"/>
    <property type="match status" value="1"/>
</dbReference>
<evidence type="ECO:0000259" key="3">
    <source>
        <dbReference type="Pfam" id="PF01636"/>
    </source>
</evidence>
<reference evidence="5" key="1">
    <citation type="submission" date="2009-10" db="EMBL/GenBank/DDBJ databases">
        <authorList>
            <person name="Weinstock G."/>
            <person name="Sodergren E."/>
            <person name="Clifton S."/>
            <person name="Fulton L."/>
            <person name="Fulton B."/>
            <person name="Courtney L."/>
            <person name="Fronick C."/>
            <person name="Harrison M."/>
            <person name="Strong C."/>
            <person name="Farmer C."/>
            <person name="Delahaunty K."/>
            <person name="Markovic C."/>
            <person name="Hall O."/>
            <person name="Minx P."/>
            <person name="Tomlinson C."/>
            <person name="Mitreva M."/>
            <person name="Nelson J."/>
            <person name="Hou S."/>
            <person name="Wollam A."/>
            <person name="Pepin K.H."/>
            <person name="Johnson M."/>
            <person name="Bhonagiri V."/>
            <person name="Nash W.E."/>
            <person name="Warren W."/>
            <person name="Chinwalla A."/>
            <person name="Mardis E.R."/>
            <person name="Wilson R.K."/>
        </authorList>
    </citation>
    <scope>NUCLEOTIDE SEQUENCE [LARGE SCALE GENOMIC DNA]</scope>
    <source>
        <strain evidence="5">ATCC 700122</strain>
    </source>
</reference>
<keyword evidence="6" id="KW-1185">Reference proteome</keyword>
<dbReference type="SUPFAM" id="SSF53448">
    <property type="entry name" value="Nucleotide-diphospho-sugar transferases"/>
    <property type="match status" value="1"/>
</dbReference>
<dbReference type="PANTHER" id="PTHR43584:SF5">
    <property type="entry name" value="PROTEIN LICC"/>
    <property type="match status" value="1"/>
</dbReference>
<evidence type="ECO:0000313" key="5">
    <source>
        <dbReference type="EMBL" id="EEZ60626.1"/>
    </source>
</evidence>
<protein>
    <submittedName>
        <fullName evidence="5">Phosphotransferase enzyme family</fullName>
    </submittedName>
</protein>
<evidence type="ECO:0000259" key="4">
    <source>
        <dbReference type="Pfam" id="PF12804"/>
    </source>
</evidence>
<dbReference type="Gene3D" id="3.90.1200.10">
    <property type="match status" value="1"/>
</dbReference>
<evidence type="ECO:0000256" key="1">
    <source>
        <dbReference type="ARBA" id="ARBA00022679"/>
    </source>
</evidence>
<evidence type="ECO:0000256" key="2">
    <source>
        <dbReference type="ARBA" id="ARBA00022695"/>
    </source>
</evidence>
<dbReference type="EMBL" id="ACUX02000018">
    <property type="protein sequence ID" value="EEZ60626.1"/>
    <property type="molecule type" value="Genomic_DNA"/>
</dbReference>